<keyword evidence="5 12" id="KW-0813">Transport</keyword>
<evidence type="ECO:0000256" key="1">
    <source>
        <dbReference type="ARBA" id="ARBA00002442"/>
    </source>
</evidence>
<evidence type="ECO:0000256" key="7">
    <source>
        <dbReference type="ARBA" id="ARBA00022519"/>
    </source>
</evidence>
<dbReference type="PANTHER" id="PTHR37531:SF1">
    <property type="entry name" value="HEME EXPORTER PROTEIN D"/>
    <property type="match status" value="1"/>
</dbReference>
<dbReference type="KEGG" id="mdn:JT25_021295"/>
<organism evidence="13 14">
    <name type="scientific">Methylomonas denitrificans</name>
    <dbReference type="NCBI Taxonomy" id="1538553"/>
    <lineage>
        <taxon>Bacteria</taxon>
        <taxon>Pseudomonadati</taxon>
        <taxon>Pseudomonadota</taxon>
        <taxon>Gammaproteobacteria</taxon>
        <taxon>Methylococcales</taxon>
        <taxon>Methylococcaceae</taxon>
        <taxon>Methylomonas</taxon>
    </lineage>
</organism>
<gene>
    <name evidence="13" type="ORF">JT25_021295</name>
</gene>
<dbReference type="GO" id="GO:0005886">
    <property type="term" value="C:plasma membrane"/>
    <property type="evidence" value="ECO:0007669"/>
    <property type="project" value="UniProtKB-SubCell"/>
</dbReference>
<dbReference type="AlphaFoldDB" id="A0A140E6G5"/>
<feature type="transmembrane region" description="Helical" evidence="12">
    <location>
        <begin position="12"/>
        <end position="36"/>
    </location>
</feature>
<comment type="similarity">
    <text evidence="3 12">Belongs to the CcmD/CycX/HelD family.</text>
</comment>
<keyword evidence="14" id="KW-1185">Reference proteome</keyword>
<protein>
    <recommendedName>
        <fullName evidence="4 12">Heme exporter protein D</fullName>
    </recommendedName>
</protein>
<evidence type="ECO:0000313" key="13">
    <source>
        <dbReference type="EMBL" id="AMK78989.1"/>
    </source>
</evidence>
<dbReference type="STRING" id="1538553.JT25_021295"/>
<reference evidence="13 14" key="1">
    <citation type="journal article" date="2015" name="Environ. Microbiol.">
        <title>Methane oxidation coupled to nitrate reduction under hypoxia by the Gammaproteobacterium Methylomonas denitrificans, sp. nov. type strain FJG1.</title>
        <authorList>
            <person name="Kits K.D."/>
            <person name="Klotz M.G."/>
            <person name="Stein L.Y."/>
        </authorList>
    </citation>
    <scope>NUCLEOTIDE SEQUENCE [LARGE SCALE GENOMIC DNA]</scope>
    <source>
        <strain evidence="13 14">FJG1</strain>
    </source>
</reference>
<dbReference type="Pfam" id="PF04995">
    <property type="entry name" value="CcmD"/>
    <property type="match status" value="1"/>
</dbReference>
<name>A0A140E6G5_9GAMM</name>
<comment type="subcellular location">
    <subcellularLocation>
        <location evidence="2 12">Cell inner membrane</location>
        <topology evidence="2 12">Single-pass membrane protein</topology>
    </subcellularLocation>
</comment>
<evidence type="ECO:0000256" key="3">
    <source>
        <dbReference type="ARBA" id="ARBA00008741"/>
    </source>
</evidence>
<keyword evidence="11 12" id="KW-0472">Membrane</keyword>
<proteinExistence type="inferred from homology"/>
<dbReference type="GO" id="GO:0015886">
    <property type="term" value="P:heme transport"/>
    <property type="evidence" value="ECO:0007669"/>
    <property type="project" value="InterPro"/>
</dbReference>
<keyword evidence="9 12" id="KW-0201">Cytochrome c-type biogenesis</keyword>
<sequence length="55" mass="6384">MSWESFLYMGGYAVYVWPAYGVTALVLVVNIVLPVLQRKQLLRQLTIKQKRSQAR</sequence>
<evidence type="ECO:0000256" key="5">
    <source>
        <dbReference type="ARBA" id="ARBA00022448"/>
    </source>
</evidence>
<evidence type="ECO:0000256" key="11">
    <source>
        <dbReference type="ARBA" id="ARBA00023136"/>
    </source>
</evidence>
<keyword evidence="8 12" id="KW-0812">Transmembrane</keyword>
<dbReference type="RefSeq" id="WP_036275452.1">
    <property type="nucleotide sequence ID" value="NZ_CP014476.1"/>
</dbReference>
<evidence type="ECO:0000256" key="6">
    <source>
        <dbReference type="ARBA" id="ARBA00022475"/>
    </source>
</evidence>
<evidence type="ECO:0000313" key="14">
    <source>
        <dbReference type="Proteomes" id="UP000030512"/>
    </source>
</evidence>
<evidence type="ECO:0000256" key="12">
    <source>
        <dbReference type="RuleBase" id="RU363101"/>
    </source>
</evidence>
<keyword evidence="10 12" id="KW-1133">Transmembrane helix</keyword>
<dbReference type="NCBIfam" id="TIGR03141">
    <property type="entry name" value="cytochro_ccmD"/>
    <property type="match status" value="1"/>
</dbReference>
<evidence type="ECO:0000256" key="4">
    <source>
        <dbReference type="ARBA" id="ARBA00016461"/>
    </source>
</evidence>
<dbReference type="InterPro" id="IPR052075">
    <property type="entry name" value="Heme_exporter_D"/>
</dbReference>
<comment type="function">
    <text evidence="1 12">Required for the export of heme to the periplasm for the biogenesis of c-type cytochromes.</text>
</comment>
<dbReference type="GO" id="GO:1903607">
    <property type="term" value="P:cytochrome c biosynthetic process"/>
    <property type="evidence" value="ECO:0007669"/>
    <property type="project" value="TreeGrafter"/>
</dbReference>
<keyword evidence="6 12" id="KW-1003">Cell membrane</keyword>
<evidence type="ECO:0000256" key="9">
    <source>
        <dbReference type="ARBA" id="ARBA00022748"/>
    </source>
</evidence>
<dbReference type="EMBL" id="CP014476">
    <property type="protein sequence ID" value="AMK78989.1"/>
    <property type="molecule type" value="Genomic_DNA"/>
</dbReference>
<dbReference type="InterPro" id="IPR007078">
    <property type="entry name" value="Haem_export_protD_CcmD"/>
</dbReference>
<dbReference type="GO" id="GO:0017004">
    <property type="term" value="P:cytochrome complex assembly"/>
    <property type="evidence" value="ECO:0007669"/>
    <property type="project" value="UniProtKB-KW"/>
</dbReference>
<dbReference type="Proteomes" id="UP000030512">
    <property type="component" value="Chromosome"/>
</dbReference>
<evidence type="ECO:0000256" key="10">
    <source>
        <dbReference type="ARBA" id="ARBA00022989"/>
    </source>
</evidence>
<evidence type="ECO:0000256" key="8">
    <source>
        <dbReference type="ARBA" id="ARBA00022692"/>
    </source>
</evidence>
<accession>A0A140E6G5</accession>
<dbReference type="PANTHER" id="PTHR37531">
    <property type="entry name" value="HEME EXPORTER PROTEIN D"/>
    <property type="match status" value="1"/>
</dbReference>
<evidence type="ECO:0000256" key="2">
    <source>
        <dbReference type="ARBA" id="ARBA00004377"/>
    </source>
</evidence>
<keyword evidence="7 12" id="KW-0997">Cell inner membrane</keyword>